<reference evidence="2 3" key="1">
    <citation type="submission" date="2019-02" db="EMBL/GenBank/DDBJ databases">
        <title>Deep-cultivation of Planctomycetes and their phenomic and genomic characterization uncovers novel biology.</title>
        <authorList>
            <person name="Wiegand S."/>
            <person name="Jogler M."/>
            <person name="Boedeker C."/>
            <person name="Pinto D."/>
            <person name="Vollmers J."/>
            <person name="Rivas-Marin E."/>
            <person name="Kohn T."/>
            <person name="Peeters S.H."/>
            <person name="Heuer A."/>
            <person name="Rast P."/>
            <person name="Oberbeckmann S."/>
            <person name="Bunk B."/>
            <person name="Jeske O."/>
            <person name="Meyerdierks A."/>
            <person name="Storesund J.E."/>
            <person name="Kallscheuer N."/>
            <person name="Luecker S."/>
            <person name="Lage O.M."/>
            <person name="Pohl T."/>
            <person name="Merkel B.J."/>
            <person name="Hornburger P."/>
            <person name="Mueller R.-W."/>
            <person name="Bruemmer F."/>
            <person name="Labrenz M."/>
            <person name="Spormann A.M."/>
            <person name="Op Den Camp H."/>
            <person name="Overmann J."/>
            <person name="Amann R."/>
            <person name="Jetten M.S.M."/>
            <person name="Mascher T."/>
            <person name="Medema M.H."/>
            <person name="Devos D.P."/>
            <person name="Kaster A.-K."/>
            <person name="Ovreas L."/>
            <person name="Rohde M."/>
            <person name="Galperin M.Y."/>
            <person name="Jogler C."/>
        </authorList>
    </citation>
    <scope>NUCLEOTIDE SEQUENCE [LARGE SCALE GENOMIC DNA]</scope>
    <source>
        <strain evidence="2 3">Pla144</strain>
    </source>
</reference>
<dbReference type="GO" id="GO:0008408">
    <property type="term" value="F:3'-5' exonuclease activity"/>
    <property type="evidence" value="ECO:0007669"/>
    <property type="project" value="InterPro"/>
</dbReference>
<dbReference type="Gene3D" id="1.10.150.80">
    <property type="entry name" value="HRDC domain"/>
    <property type="match status" value="1"/>
</dbReference>
<dbReference type="PROSITE" id="PS50967">
    <property type="entry name" value="HRDC"/>
    <property type="match status" value="1"/>
</dbReference>
<sequence>MPPPTITSPEDLEKLCDKLQSAPIIGIDTEFVSEDTFHPELCLIQVATADVLDAIDPLALDDLTPFWQTMVSGDHVTVLHAGREELNFFLRAVDAVPKHLFDVQIAAGFCSNEYPSSYSSVVNKFVGHQPAKGEQRTDWRRRPLTKAQIDYALEDVRYLLPLHERFTQLLATLERSEWFAAEMLSWQQEVISASSRKDWRRVSGIGKLSSRSLAIVRELWNWRQQEAESRNQPPRRILRDDLLVEIAKRKVDSPDRIMGIRGIERTPAKRKAQELADCVKCGLEGPTERLNGGNRKVELPSQLNLLGQFLAPALGTICRRAEIATSMVGTASDVRELIAYRIGLINGDQHMPALAQGWRSEVVGNVIDELLEGKRSIRINNARAEDPLVFDRVEPA</sequence>
<dbReference type="Pfam" id="PF01612">
    <property type="entry name" value="DNA_pol_A_exo1"/>
    <property type="match status" value="1"/>
</dbReference>
<dbReference type="InterPro" id="IPR051086">
    <property type="entry name" value="RNase_D-like"/>
</dbReference>
<dbReference type="SMART" id="SM00474">
    <property type="entry name" value="35EXOc"/>
    <property type="match status" value="1"/>
</dbReference>
<dbReference type="SMART" id="SM00341">
    <property type="entry name" value="HRDC"/>
    <property type="match status" value="1"/>
</dbReference>
<dbReference type="InterPro" id="IPR036397">
    <property type="entry name" value="RNaseH_sf"/>
</dbReference>
<comment type="caution">
    <text evidence="2">The sequence shown here is derived from an EMBL/GenBank/DDBJ whole genome shotgun (WGS) entry which is preliminary data.</text>
</comment>
<dbReference type="InterPro" id="IPR044876">
    <property type="entry name" value="HRDC_dom_sf"/>
</dbReference>
<dbReference type="InterPro" id="IPR002121">
    <property type="entry name" value="HRDC_dom"/>
</dbReference>
<dbReference type="GO" id="GO:0000166">
    <property type="term" value="F:nucleotide binding"/>
    <property type="evidence" value="ECO:0007669"/>
    <property type="project" value="InterPro"/>
</dbReference>
<gene>
    <name evidence="2" type="primary">rnd</name>
    <name evidence="2" type="ORF">Pla144_34790</name>
</gene>
<dbReference type="InterPro" id="IPR002562">
    <property type="entry name" value="3'-5'_exonuclease_dom"/>
</dbReference>
<dbReference type="GO" id="GO:0033890">
    <property type="term" value="F:ribonuclease D activity"/>
    <property type="evidence" value="ECO:0007669"/>
    <property type="project" value="UniProtKB-EC"/>
</dbReference>
<dbReference type="CDD" id="cd06142">
    <property type="entry name" value="RNaseD_exo"/>
    <property type="match status" value="1"/>
</dbReference>
<dbReference type="SUPFAM" id="SSF47819">
    <property type="entry name" value="HRDC-like"/>
    <property type="match status" value="2"/>
</dbReference>
<dbReference type="PANTHER" id="PTHR47649">
    <property type="entry name" value="RIBONUCLEASE D"/>
    <property type="match status" value="1"/>
</dbReference>
<evidence type="ECO:0000259" key="1">
    <source>
        <dbReference type="PROSITE" id="PS50967"/>
    </source>
</evidence>
<dbReference type="PANTHER" id="PTHR47649:SF1">
    <property type="entry name" value="RIBONUCLEASE D"/>
    <property type="match status" value="1"/>
</dbReference>
<dbReference type="InterPro" id="IPR012337">
    <property type="entry name" value="RNaseH-like_sf"/>
</dbReference>
<dbReference type="Gene3D" id="3.30.420.10">
    <property type="entry name" value="Ribonuclease H-like superfamily/Ribonuclease H"/>
    <property type="match status" value="1"/>
</dbReference>
<evidence type="ECO:0000313" key="3">
    <source>
        <dbReference type="Proteomes" id="UP000318437"/>
    </source>
</evidence>
<dbReference type="GO" id="GO:0003676">
    <property type="term" value="F:nucleic acid binding"/>
    <property type="evidence" value="ECO:0007669"/>
    <property type="project" value="InterPro"/>
</dbReference>
<dbReference type="EMBL" id="SJPS01000005">
    <property type="protein sequence ID" value="TWU24594.1"/>
    <property type="molecule type" value="Genomic_DNA"/>
</dbReference>
<keyword evidence="3" id="KW-1185">Reference proteome</keyword>
<proteinExistence type="predicted"/>
<feature type="domain" description="HRDC" evidence="1">
    <location>
        <begin position="209"/>
        <end position="289"/>
    </location>
</feature>
<protein>
    <submittedName>
        <fullName evidence="2">Ribonuclease D</fullName>
        <ecNumber evidence="2">3.1.13.5</ecNumber>
    </submittedName>
</protein>
<dbReference type="InterPro" id="IPR010997">
    <property type="entry name" value="HRDC-like_sf"/>
</dbReference>
<dbReference type="GO" id="GO:0006139">
    <property type="term" value="P:nucleobase-containing compound metabolic process"/>
    <property type="evidence" value="ECO:0007669"/>
    <property type="project" value="InterPro"/>
</dbReference>
<name>A0A5C6CMB3_9BACT</name>
<dbReference type="Proteomes" id="UP000318437">
    <property type="component" value="Unassembled WGS sequence"/>
</dbReference>
<dbReference type="Pfam" id="PF00570">
    <property type="entry name" value="HRDC"/>
    <property type="match status" value="1"/>
</dbReference>
<dbReference type="OrthoDB" id="9800549at2"/>
<dbReference type="EC" id="3.1.13.5" evidence="2"/>
<evidence type="ECO:0000313" key="2">
    <source>
        <dbReference type="EMBL" id="TWU24594.1"/>
    </source>
</evidence>
<keyword evidence="2" id="KW-0378">Hydrolase</keyword>
<accession>A0A5C6CMB3</accession>
<organism evidence="2 3">
    <name type="scientific">Bythopirellula polymerisocia</name>
    <dbReference type="NCBI Taxonomy" id="2528003"/>
    <lineage>
        <taxon>Bacteria</taxon>
        <taxon>Pseudomonadati</taxon>
        <taxon>Planctomycetota</taxon>
        <taxon>Planctomycetia</taxon>
        <taxon>Pirellulales</taxon>
        <taxon>Lacipirellulaceae</taxon>
        <taxon>Bythopirellula</taxon>
    </lineage>
</organism>
<dbReference type="AlphaFoldDB" id="A0A5C6CMB3"/>
<dbReference type="RefSeq" id="WP_146451828.1">
    <property type="nucleotide sequence ID" value="NZ_SJPS01000005.1"/>
</dbReference>
<dbReference type="SUPFAM" id="SSF53098">
    <property type="entry name" value="Ribonuclease H-like"/>
    <property type="match status" value="1"/>
</dbReference>